<dbReference type="Proteomes" id="UP000299102">
    <property type="component" value="Unassembled WGS sequence"/>
</dbReference>
<feature type="compositionally biased region" description="Polar residues" evidence="1">
    <location>
        <begin position="218"/>
        <end position="236"/>
    </location>
</feature>
<feature type="region of interest" description="Disordered" evidence="1">
    <location>
        <begin position="324"/>
        <end position="347"/>
    </location>
</feature>
<dbReference type="OrthoDB" id="8185211at2759"/>
<name>A0A4C1YJ89_EUMVA</name>
<proteinExistence type="predicted"/>
<keyword evidence="2" id="KW-1133">Transmembrane helix</keyword>
<reference evidence="4 5" key="1">
    <citation type="journal article" date="2019" name="Commun. Biol.">
        <title>The bagworm genome reveals a unique fibroin gene that provides high tensile strength.</title>
        <authorList>
            <person name="Kono N."/>
            <person name="Nakamura H."/>
            <person name="Ohtoshi R."/>
            <person name="Tomita M."/>
            <person name="Numata K."/>
            <person name="Arakawa K."/>
        </authorList>
    </citation>
    <scope>NUCLEOTIDE SEQUENCE [LARGE SCALE GENOMIC DNA]</scope>
</reference>
<keyword evidence="2" id="KW-0472">Membrane</keyword>
<dbReference type="AlphaFoldDB" id="A0A4C1YJ89"/>
<accession>A0A4C1YJ89</accession>
<feature type="compositionally biased region" description="Basic and acidic residues" evidence="1">
    <location>
        <begin position="268"/>
        <end position="286"/>
    </location>
</feature>
<feature type="region of interest" description="Disordered" evidence="1">
    <location>
        <begin position="260"/>
        <end position="287"/>
    </location>
</feature>
<keyword evidence="3" id="KW-0732">Signal</keyword>
<feature type="transmembrane region" description="Helical" evidence="2">
    <location>
        <begin position="448"/>
        <end position="470"/>
    </location>
</feature>
<keyword evidence="2" id="KW-0812">Transmembrane</keyword>
<evidence type="ECO:0000256" key="2">
    <source>
        <dbReference type="SAM" id="Phobius"/>
    </source>
</evidence>
<sequence>MITLLILACSTLTIDARRDQTQLEKYLDEHRLRLEGKDAIIETAPDESSAPGRWVDISLDTKSADNMDVKLMTDVIHDTDGHRPRCFGPSCQEGFDPNIGPHEDIDEYLAEHVDKSNYDANDRLEAINALAEKLKNVKLKDKYISEDDLEYGGDNNGKIYTSWNRLKVKQHKHPYDDKDGWVTLEPVAWSTSKISKWKPNVKKQKPNHWIEEEADGFPSNSPNSYKRPSMSRPTYINNKLHSNSDWDSDSPKPWTKPSYNYPSTWTSDDSRRPQKPNCDNDEHYHTDPTVFYGLTDSIVTDNRPSHFPYEYESLKKPIRRPTQVVYSGSPETDGDRSRPPHGDGQWVLLSTTRGYRNKKRQRSLVHDADSPTLTSHQAVSLTVLPVAGDHTNMTTSHGGLLEVDRSFQTVEESKRDMDRKKLEDVPRPLKRIVKKRLVTSVAPDSTSVLAAVGAGMVPATMAMVVPMMLGRRRRDLSQIKEERFYKKE</sequence>
<dbReference type="STRING" id="151549.A0A4C1YJ89"/>
<dbReference type="EMBL" id="BGZK01001233">
    <property type="protein sequence ID" value="GBP75044.1"/>
    <property type="molecule type" value="Genomic_DNA"/>
</dbReference>
<keyword evidence="5" id="KW-1185">Reference proteome</keyword>
<evidence type="ECO:0000256" key="3">
    <source>
        <dbReference type="SAM" id="SignalP"/>
    </source>
</evidence>
<organism evidence="4 5">
    <name type="scientific">Eumeta variegata</name>
    <name type="common">Bagworm moth</name>
    <name type="synonym">Eumeta japonica</name>
    <dbReference type="NCBI Taxonomy" id="151549"/>
    <lineage>
        <taxon>Eukaryota</taxon>
        <taxon>Metazoa</taxon>
        <taxon>Ecdysozoa</taxon>
        <taxon>Arthropoda</taxon>
        <taxon>Hexapoda</taxon>
        <taxon>Insecta</taxon>
        <taxon>Pterygota</taxon>
        <taxon>Neoptera</taxon>
        <taxon>Endopterygota</taxon>
        <taxon>Lepidoptera</taxon>
        <taxon>Glossata</taxon>
        <taxon>Ditrysia</taxon>
        <taxon>Tineoidea</taxon>
        <taxon>Psychidae</taxon>
        <taxon>Oiketicinae</taxon>
        <taxon>Eumeta</taxon>
    </lineage>
</organism>
<protein>
    <submittedName>
        <fullName evidence="4">Uncharacterized protein</fullName>
    </submittedName>
</protein>
<evidence type="ECO:0000313" key="4">
    <source>
        <dbReference type="EMBL" id="GBP75044.1"/>
    </source>
</evidence>
<feature type="region of interest" description="Disordered" evidence="1">
    <location>
        <begin position="199"/>
        <end position="236"/>
    </location>
</feature>
<feature type="chain" id="PRO_5020039354" evidence="3">
    <location>
        <begin position="17"/>
        <end position="488"/>
    </location>
</feature>
<feature type="signal peptide" evidence="3">
    <location>
        <begin position="1"/>
        <end position="16"/>
    </location>
</feature>
<gene>
    <name evidence="4" type="ORF">EVAR_21808_1</name>
</gene>
<comment type="caution">
    <text evidence="4">The sequence shown here is derived from an EMBL/GenBank/DDBJ whole genome shotgun (WGS) entry which is preliminary data.</text>
</comment>
<evidence type="ECO:0000256" key="1">
    <source>
        <dbReference type="SAM" id="MobiDB-lite"/>
    </source>
</evidence>
<evidence type="ECO:0000313" key="5">
    <source>
        <dbReference type="Proteomes" id="UP000299102"/>
    </source>
</evidence>